<keyword evidence="4" id="KW-1185">Reference proteome</keyword>
<feature type="region of interest" description="Disordered" evidence="1">
    <location>
        <begin position="1"/>
        <end position="27"/>
    </location>
</feature>
<dbReference type="OrthoDB" id="1922230at2759"/>
<dbReference type="PANTHER" id="PTHR33871:SF25">
    <property type="entry name" value="DUF4005 DOMAIN-CONTAINING PROTEIN"/>
    <property type="match status" value="1"/>
</dbReference>
<feature type="compositionally biased region" description="Basic and acidic residues" evidence="1">
    <location>
        <begin position="204"/>
        <end position="215"/>
    </location>
</feature>
<feature type="compositionally biased region" description="Basic and acidic residues" evidence="1">
    <location>
        <begin position="128"/>
        <end position="145"/>
    </location>
</feature>
<gene>
    <name evidence="3" type="ORF">E3N88_37175</name>
    <name evidence="2" type="ORF">E3N88_41956</name>
</gene>
<protein>
    <submittedName>
        <fullName evidence="2">Uncharacterized protein</fullName>
    </submittedName>
</protein>
<reference evidence="2 4" key="1">
    <citation type="submission" date="2019-05" db="EMBL/GenBank/DDBJ databases">
        <title>Mikania micrantha, genome provides insights into the molecular mechanism of rapid growth.</title>
        <authorList>
            <person name="Liu B."/>
        </authorList>
    </citation>
    <scope>NUCLEOTIDE SEQUENCE [LARGE SCALE GENOMIC DNA]</scope>
    <source>
        <strain evidence="2">NLD-2019</strain>
        <tissue evidence="2">Leaf</tissue>
    </source>
</reference>
<dbReference type="PANTHER" id="PTHR33871">
    <property type="entry name" value="OS05G0503100 PROTEIN-RELATED"/>
    <property type="match status" value="1"/>
</dbReference>
<evidence type="ECO:0000313" key="2">
    <source>
        <dbReference type="EMBL" id="KAD2047915.1"/>
    </source>
</evidence>
<accession>A0A5N6LJ44</accession>
<feature type="compositionally biased region" description="Low complexity" evidence="1">
    <location>
        <begin position="1"/>
        <end position="15"/>
    </location>
</feature>
<dbReference type="AlphaFoldDB" id="A0A5N6LJ44"/>
<dbReference type="EMBL" id="SZYD01000214">
    <property type="protein sequence ID" value="KAD2047915.1"/>
    <property type="molecule type" value="Genomic_DNA"/>
</dbReference>
<evidence type="ECO:0000313" key="3">
    <source>
        <dbReference type="EMBL" id="KAD3069295.1"/>
    </source>
</evidence>
<organism evidence="2 4">
    <name type="scientific">Mikania micrantha</name>
    <name type="common">bitter vine</name>
    <dbReference type="NCBI Taxonomy" id="192012"/>
    <lineage>
        <taxon>Eukaryota</taxon>
        <taxon>Viridiplantae</taxon>
        <taxon>Streptophyta</taxon>
        <taxon>Embryophyta</taxon>
        <taxon>Tracheophyta</taxon>
        <taxon>Spermatophyta</taxon>
        <taxon>Magnoliopsida</taxon>
        <taxon>eudicotyledons</taxon>
        <taxon>Gunneridae</taxon>
        <taxon>Pentapetalae</taxon>
        <taxon>asterids</taxon>
        <taxon>campanulids</taxon>
        <taxon>Asterales</taxon>
        <taxon>Asteraceae</taxon>
        <taxon>Asteroideae</taxon>
        <taxon>Heliantheae alliance</taxon>
        <taxon>Eupatorieae</taxon>
        <taxon>Mikania</taxon>
    </lineage>
</organism>
<sequence length="250" mass="27140">MGCCVSTSKHPPSSTSHRHLSRSSRAPPVVDVETVKEVLSQTPNASPFIKIQDNPKTNSFKFRPEDHVLEDPIISDICSTMSENISSTTFDDDDDNRQKAIMRSPVKSGSRSLASGEFQPLRKSPVRGNEHSPGRVKFVPERSGREPGFGSAGRQRPGYGNIPSARSRSPAKRTVAGGSGGSRNEIGRSLSGRRTGKSPGRVGSDLHERVRKSELRSGVGRVESGRLLTSTSKDESLENPLVSLECFIFL</sequence>
<dbReference type="Proteomes" id="UP000326396">
    <property type="component" value="Linkage Group LG7"/>
</dbReference>
<proteinExistence type="predicted"/>
<evidence type="ECO:0000256" key="1">
    <source>
        <dbReference type="SAM" id="MobiDB-lite"/>
    </source>
</evidence>
<evidence type="ECO:0000313" key="4">
    <source>
        <dbReference type="Proteomes" id="UP000326396"/>
    </source>
</evidence>
<name>A0A5N6LJ44_9ASTR</name>
<dbReference type="EMBL" id="SZYD01000017">
    <property type="protein sequence ID" value="KAD3069295.1"/>
    <property type="molecule type" value="Genomic_DNA"/>
</dbReference>
<feature type="region of interest" description="Disordered" evidence="1">
    <location>
        <begin position="104"/>
        <end position="226"/>
    </location>
</feature>
<comment type="caution">
    <text evidence="2">The sequence shown here is derived from an EMBL/GenBank/DDBJ whole genome shotgun (WGS) entry which is preliminary data.</text>
</comment>